<reference evidence="10 11" key="1">
    <citation type="submission" date="2018-11" db="EMBL/GenBank/DDBJ databases">
        <title>Genomic Encyclopedia of Type Strains, Phase IV (KMG-IV): sequencing the most valuable type-strain genomes for metagenomic binning, comparative biology and taxonomic classification.</title>
        <authorList>
            <person name="Goeker M."/>
        </authorList>
    </citation>
    <scope>NUCLEOTIDE SEQUENCE [LARGE SCALE GENOMIC DNA]</scope>
    <source>
        <strain evidence="10 11">DSM 100316</strain>
    </source>
</reference>
<keyword evidence="11" id="KW-1185">Reference proteome</keyword>
<comment type="subcellular location">
    <subcellularLocation>
        <location evidence="9">Cell inner membrane</location>
        <topology evidence="9">Multi-pass membrane protein</topology>
    </subcellularLocation>
    <subcellularLocation>
        <location evidence="1">Cell membrane</location>
        <topology evidence="1">Multi-pass membrane protein</topology>
    </subcellularLocation>
</comment>
<keyword evidence="6 9" id="KW-0029">Amino-acid transport</keyword>
<dbReference type="EMBL" id="RKHR01000003">
    <property type="protein sequence ID" value="ROS05787.1"/>
    <property type="molecule type" value="Genomic_DNA"/>
</dbReference>
<dbReference type="GO" id="GO:0015190">
    <property type="term" value="F:L-leucine transmembrane transporter activity"/>
    <property type="evidence" value="ECO:0007669"/>
    <property type="project" value="TreeGrafter"/>
</dbReference>
<feature type="transmembrane region" description="Helical" evidence="9">
    <location>
        <begin position="42"/>
        <end position="69"/>
    </location>
</feature>
<evidence type="ECO:0000256" key="9">
    <source>
        <dbReference type="RuleBase" id="RU362122"/>
    </source>
</evidence>
<comment type="similarity">
    <text evidence="2 9">Belongs to the branched chain amino acid transporter family.</text>
</comment>
<evidence type="ECO:0000313" key="11">
    <source>
        <dbReference type="Proteomes" id="UP000275394"/>
    </source>
</evidence>
<comment type="function">
    <text evidence="9">Component of the transport system for branched-chain amino acids.</text>
</comment>
<dbReference type="GO" id="GO:0015188">
    <property type="term" value="F:L-isoleucine transmembrane transporter activity"/>
    <property type="evidence" value="ECO:0007669"/>
    <property type="project" value="TreeGrafter"/>
</dbReference>
<feature type="transmembrane region" description="Helical" evidence="9">
    <location>
        <begin position="376"/>
        <end position="396"/>
    </location>
</feature>
<evidence type="ECO:0000256" key="5">
    <source>
        <dbReference type="ARBA" id="ARBA00022692"/>
    </source>
</evidence>
<evidence type="ECO:0000256" key="7">
    <source>
        <dbReference type="ARBA" id="ARBA00022989"/>
    </source>
</evidence>
<feature type="transmembrane region" description="Helical" evidence="9">
    <location>
        <begin position="12"/>
        <end position="30"/>
    </location>
</feature>
<dbReference type="PANTHER" id="PTHR30588">
    <property type="entry name" value="BRANCHED-CHAIN AMINO ACID TRANSPORT SYSTEM 2 CARRIER PROTEIN"/>
    <property type="match status" value="1"/>
</dbReference>
<keyword evidence="8 9" id="KW-0472">Membrane</keyword>
<dbReference type="InterPro" id="IPR004685">
    <property type="entry name" value="Brnchd-chn_aa_trnsp_Livcs"/>
</dbReference>
<accession>A0A3N2E185</accession>
<dbReference type="GO" id="GO:0005304">
    <property type="term" value="F:L-valine transmembrane transporter activity"/>
    <property type="evidence" value="ECO:0007669"/>
    <property type="project" value="TreeGrafter"/>
</dbReference>
<proteinExistence type="inferred from homology"/>
<keyword evidence="7 9" id="KW-1133">Transmembrane helix</keyword>
<dbReference type="Gene3D" id="1.20.1740.10">
    <property type="entry name" value="Amino acid/polyamine transporter I"/>
    <property type="match status" value="1"/>
</dbReference>
<feature type="transmembrane region" description="Helical" evidence="9">
    <location>
        <begin position="119"/>
        <end position="141"/>
    </location>
</feature>
<dbReference type="GO" id="GO:0005886">
    <property type="term" value="C:plasma membrane"/>
    <property type="evidence" value="ECO:0007669"/>
    <property type="project" value="UniProtKB-SubCell"/>
</dbReference>
<dbReference type="GO" id="GO:0015820">
    <property type="term" value="P:L-leucine transport"/>
    <property type="evidence" value="ECO:0007669"/>
    <property type="project" value="TreeGrafter"/>
</dbReference>
<evidence type="ECO:0000256" key="2">
    <source>
        <dbReference type="ARBA" id="ARBA00008540"/>
    </source>
</evidence>
<dbReference type="OrthoDB" id="9783920at2"/>
<name>A0A3N2E185_9GAMM</name>
<dbReference type="Proteomes" id="UP000275394">
    <property type="component" value="Unassembled WGS sequence"/>
</dbReference>
<feature type="transmembrane region" description="Helical" evidence="9">
    <location>
        <begin position="227"/>
        <end position="249"/>
    </location>
</feature>
<dbReference type="Pfam" id="PF05525">
    <property type="entry name" value="Branch_AA_trans"/>
    <property type="match status" value="1"/>
</dbReference>
<dbReference type="NCBIfam" id="TIGR00796">
    <property type="entry name" value="livcs"/>
    <property type="match status" value="1"/>
</dbReference>
<comment type="caution">
    <text evidence="10">The sequence shown here is derived from an EMBL/GenBank/DDBJ whole genome shotgun (WGS) entry which is preliminary data.</text>
</comment>
<feature type="transmembrane region" description="Helical" evidence="9">
    <location>
        <begin position="153"/>
        <end position="172"/>
    </location>
</feature>
<feature type="transmembrane region" description="Helical" evidence="9">
    <location>
        <begin position="284"/>
        <end position="306"/>
    </location>
</feature>
<feature type="transmembrane region" description="Helical" evidence="9">
    <location>
        <begin position="416"/>
        <end position="433"/>
    </location>
</feature>
<keyword evidence="3 9" id="KW-0813">Transport</keyword>
<keyword evidence="5 9" id="KW-0812">Transmembrane</keyword>
<dbReference type="AlphaFoldDB" id="A0A3N2E185"/>
<evidence type="ECO:0000256" key="6">
    <source>
        <dbReference type="ARBA" id="ARBA00022970"/>
    </source>
</evidence>
<evidence type="ECO:0000256" key="3">
    <source>
        <dbReference type="ARBA" id="ARBA00022448"/>
    </source>
</evidence>
<protein>
    <recommendedName>
        <fullName evidence="9">Branched-chain amino acid transport system carrier protein</fullName>
    </recommendedName>
</protein>
<feature type="transmembrane region" description="Helical" evidence="9">
    <location>
        <begin position="318"/>
        <end position="337"/>
    </location>
</feature>
<feature type="transmembrane region" description="Helical" evidence="9">
    <location>
        <begin position="343"/>
        <end position="364"/>
    </location>
</feature>
<dbReference type="RefSeq" id="WP_148059339.1">
    <property type="nucleotide sequence ID" value="NZ_RKHR01000003.1"/>
</dbReference>
<organism evidence="10 11">
    <name type="scientific">Sinobacterium caligoides</name>
    <dbReference type="NCBI Taxonomy" id="933926"/>
    <lineage>
        <taxon>Bacteria</taxon>
        <taxon>Pseudomonadati</taxon>
        <taxon>Pseudomonadota</taxon>
        <taxon>Gammaproteobacteria</taxon>
        <taxon>Cellvibrionales</taxon>
        <taxon>Spongiibacteraceae</taxon>
        <taxon>Sinobacterium</taxon>
    </lineage>
</organism>
<feature type="transmembrane region" description="Helical" evidence="9">
    <location>
        <begin position="81"/>
        <end position="99"/>
    </location>
</feature>
<evidence type="ECO:0000256" key="8">
    <source>
        <dbReference type="ARBA" id="ARBA00023136"/>
    </source>
</evidence>
<feature type="transmembrane region" description="Helical" evidence="9">
    <location>
        <begin position="192"/>
        <end position="215"/>
    </location>
</feature>
<sequence length="439" mass="46708">MTVKVIKSSDIAAVGLMTFALFLGAGNLIFPPTLGQMAGDQLWVSMLGFLITGVGLPLLGITACAILGGGLGQITQHLPKSVALIFTITIYLAIGPLFGTPRTGLVAYEFTLGAALGDHGNHLTLGLFTAAFFGVSLWLALYPGKLVDTIGKVITPLLILVLTAISFVTIVFPQGELAPASAKMQDAAFSQGFIQGYQTMDTLAAIVFGLVIINALRSKGIEKRSELTRYTIYAGLMAAVGLSFIYLILGYLGATSGNVAEAGMNGAQIISAYIEPTLGTTGHWLLGITMALACLSTAIGLIVACGEYFEEIAPRFSYRFYAVCFAVLSAIVANIGLNELLAITIPALLISYPVAICLIALSFIQHRFSNPQRAYLVVLIPITLLSFVDGLSHAKLNWALGLQKELQHLPLQAEGLGWVVPAAILIVFCLVFFHRQRPQ</sequence>
<dbReference type="PANTHER" id="PTHR30588:SF0">
    <property type="entry name" value="BRANCHED-CHAIN AMINO ACID PERMEASE BRNQ"/>
    <property type="match status" value="1"/>
</dbReference>
<evidence type="ECO:0000256" key="1">
    <source>
        <dbReference type="ARBA" id="ARBA00004651"/>
    </source>
</evidence>
<dbReference type="GO" id="GO:0015818">
    <property type="term" value="P:isoleucine transport"/>
    <property type="evidence" value="ECO:0007669"/>
    <property type="project" value="TreeGrafter"/>
</dbReference>
<evidence type="ECO:0000256" key="4">
    <source>
        <dbReference type="ARBA" id="ARBA00022475"/>
    </source>
</evidence>
<evidence type="ECO:0000313" key="10">
    <source>
        <dbReference type="EMBL" id="ROS05787.1"/>
    </source>
</evidence>
<keyword evidence="4" id="KW-1003">Cell membrane</keyword>
<gene>
    <name evidence="10" type="ORF">EDC56_1341</name>
</gene>